<dbReference type="SMART" id="SM00490">
    <property type="entry name" value="HELICc"/>
    <property type="match status" value="1"/>
</dbReference>
<evidence type="ECO:0000259" key="2">
    <source>
        <dbReference type="PROSITE" id="PS51192"/>
    </source>
</evidence>
<dbReference type="InterPro" id="IPR050496">
    <property type="entry name" value="SNF2_RAD54_helicase_repair"/>
</dbReference>
<dbReference type="InterPro" id="IPR014001">
    <property type="entry name" value="Helicase_ATP-bd"/>
</dbReference>
<keyword evidence="5" id="KW-1185">Reference proteome</keyword>
<proteinExistence type="predicted"/>
<dbReference type="Proteomes" id="UP001225906">
    <property type="component" value="Unassembled WGS sequence"/>
</dbReference>
<accession>A0ABT9JUV8</accession>
<dbReference type="InterPro" id="IPR038718">
    <property type="entry name" value="SNF2-like_sf"/>
</dbReference>
<dbReference type="SMART" id="SM00487">
    <property type="entry name" value="DEXDc"/>
    <property type="match status" value="1"/>
</dbReference>
<reference evidence="5" key="1">
    <citation type="journal article" date="2019" name="Int. J. Syst. Evol. Microbiol.">
        <title>The Global Catalogue of Microorganisms (GCM) 10K type strain sequencing project: providing services to taxonomists for standard genome sequencing and annotation.</title>
        <authorList>
            <consortium name="The Broad Institute Genomics Platform"/>
            <consortium name="The Broad Institute Genome Sequencing Center for Infectious Disease"/>
            <person name="Wu L."/>
            <person name="Ma J."/>
        </authorList>
    </citation>
    <scope>NUCLEOTIDE SEQUENCE [LARGE SCALE GENOMIC DNA]</scope>
    <source>
        <strain evidence="5">VKM B-3159</strain>
    </source>
</reference>
<feature type="domain" description="Helicase ATP-binding" evidence="2">
    <location>
        <begin position="497"/>
        <end position="670"/>
    </location>
</feature>
<dbReference type="InterPro" id="IPR049730">
    <property type="entry name" value="SNF2/RAD54-like_C"/>
</dbReference>
<feature type="domain" description="Helicase C-terminal" evidence="3">
    <location>
        <begin position="801"/>
        <end position="953"/>
    </location>
</feature>
<dbReference type="PROSITE" id="PS51194">
    <property type="entry name" value="HELICASE_CTER"/>
    <property type="match status" value="1"/>
</dbReference>
<protein>
    <submittedName>
        <fullName evidence="4">SNF2-related protein</fullName>
    </submittedName>
</protein>
<gene>
    <name evidence="4" type="ORF">Q9291_10675</name>
</gene>
<dbReference type="Gene3D" id="3.40.50.10810">
    <property type="entry name" value="Tandem AAA-ATPase domain"/>
    <property type="match status" value="1"/>
</dbReference>
<dbReference type="SUPFAM" id="SSF52540">
    <property type="entry name" value="P-loop containing nucleoside triphosphate hydrolases"/>
    <property type="match status" value="2"/>
</dbReference>
<dbReference type="InterPro" id="IPR027417">
    <property type="entry name" value="P-loop_NTPase"/>
</dbReference>
<dbReference type="InterPro" id="IPR000330">
    <property type="entry name" value="SNF2_N"/>
</dbReference>
<dbReference type="PANTHER" id="PTHR45629:SF7">
    <property type="entry name" value="DNA EXCISION REPAIR PROTEIN ERCC-6-RELATED"/>
    <property type="match status" value="1"/>
</dbReference>
<comment type="caution">
    <text evidence="4">The sequence shown here is derived from an EMBL/GenBank/DDBJ whole genome shotgun (WGS) entry which is preliminary data.</text>
</comment>
<evidence type="ECO:0000256" key="1">
    <source>
        <dbReference type="ARBA" id="ARBA00022801"/>
    </source>
</evidence>
<keyword evidence="1" id="KW-0378">Hydrolase</keyword>
<sequence length="1118" mass="126902">MIFGFRKKTISTLELQSQSVLQDCWLISFKLFNGQSYLPTDAWIMSIHSGAIWLLDLVKMNDLSDALQVVDEVRIPFDILMSSLEGQDQFIQTLLDLPPYFPGGIHIESKGLLHQETFSIEYHWVHSNGRTMTRPKRESGFLWVGNEKYLLTTHAWKIAQSLDSIQKTFDSAEDTHARLLVLEQMQSLKALLPVEEQIKFNPSNEIANLKLYFANAFRLEAVPDGNSYQIQPVLLRHVEHASDTPVFESILPPSEQNRYAEYFSNSTQLLPYYSLGVGKYLMLSESLNRTLKVVHRIQHASSAEKENFLKNPKAALAEALEGEIDEVQLESIFSDRVVGIGEWSAKVIPWVQIPPNDWIPSHELPDLPKGIDIAGKRIELKTEEIERLLLEVEKGENVGLKTIEFNGLQIPVTDNTKSSLRALLPAKPTLNTRSNEPPVQVAGTCNSVMLVKENLESVEFSVLRVPRNAVPSEVGIPHIVRSQPKPHQIEALNWLYSHYRAGSRGVLLADDMGLGKTFQSLMFLAWLRTGIENKELPEKPLLIVAPTGLLKNWEAEIEIHLLQDLGILQRVYGHELNRVRIGNALNVQKLKNAGLVLTTYDTLTRYQTSFSAVSFTAVIFDEMQKLKNPGIQNYTAASSLNCDFWLGMTGTPVENRLADLWAITDILQPGLLGSIKEFSKKYEKVMIDGGDLAMQRLQELQDGLIKPVNNAPAFMLRRMKQDELPGLPVKYVHEHKLTMPAEQAAAYSDVIHQLRNSEKRKGAMLESLHKLRAYSLHPDYKKIKHYSSDDAFIESSARLKLCFEILDKVAEKKEKALIFVEYNEWHSPDFLRNMLRARYQLNELPMVINGQVDSGARQARVDKFQSETGVFDVMLLSPRAGGVGLTLTAANHVIHLTRWWNPAVEDQATDRIYRIGQKSDVHVYYLLAIHPEFPDKCFDHNLNSLLSKRRELSKKVLIAPPNEGEMLDGLFQQTFGLDIDSQSSLDDSYLFSGQEYEQFVYDRLRNNSELFGYIVRKTPKSWDGGADLIVESIDGCIVAIIQCKHVSDAGKTNEFSKDLERAFKNYQCDRYNSVKKIGITNATRLTSADKCWNDYSNDNFCLHAQKGLMPEMIFKILD</sequence>
<dbReference type="Gene3D" id="3.40.50.300">
    <property type="entry name" value="P-loop containing nucleotide triphosphate hydrolases"/>
    <property type="match status" value="1"/>
</dbReference>
<evidence type="ECO:0000259" key="3">
    <source>
        <dbReference type="PROSITE" id="PS51194"/>
    </source>
</evidence>
<name>A0ABT9JUV8_9PROT</name>
<dbReference type="PROSITE" id="PS51192">
    <property type="entry name" value="HELICASE_ATP_BIND_1"/>
    <property type="match status" value="1"/>
</dbReference>
<dbReference type="RefSeq" id="WP_306390034.1">
    <property type="nucleotide sequence ID" value="NZ_JAVCAP010000021.1"/>
</dbReference>
<dbReference type="CDD" id="cd18793">
    <property type="entry name" value="SF2_C_SNF"/>
    <property type="match status" value="1"/>
</dbReference>
<dbReference type="Pfam" id="PF00271">
    <property type="entry name" value="Helicase_C"/>
    <property type="match status" value="1"/>
</dbReference>
<evidence type="ECO:0000313" key="5">
    <source>
        <dbReference type="Proteomes" id="UP001225906"/>
    </source>
</evidence>
<dbReference type="InterPro" id="IPR001650">
    <property type="entry name" value="Helicase_C-like"/>
</dbReference>
<dbReference type="PANTHER" id="PTHR45629">
    <property type="entry name" value="SNF2/RAD54 FAMILY MEMBER"/>
    <property type="match status" value="1"/>
</dbReference>
<evidence type="ECO:0000313" key="4">
    <source>
        <dbReference type="EMBL" id="MDP8568313.1"/>
    </source>
</evidence>
<dbReference type="EMBL" id="JAVCAP010000021">
    <property type="protein sequence ID" value="MDP8568313.1"/>
    <property type="molecule type" value="Genomic_DNA"/>
</dbReference>
<dbReference type="Pfam" id="PF00176">
    <property type="entry name" value="SNF2-rel_dom"/>
    <property type="match status" value="1"/>
</dbReference>
<organism evidence="4 5">
    <name type="scientific">Methylophilus aquaticus</name>
    <dbReference type="NCBI Taxonomy" id="1971610"/>
    <lineage>
        <taxon>Bacteria</taxon>
        <taxon>Pseudomonadati</taxon>
        <taxon>Pseudomonadota</taxon>
        <taxon>Betaproteobacteria</taxon>
        <taxon>Nitrosomonadales</taxon>
        <taxon>Methylophilaceae</taxon>
        <taxon>Methylophilus</taxon>
    </lineage>
</organism>